<evidence type="ECO:0000313" key="4">
    <source>
        <dbReference type="Proteomes" id="UP000539642"/>
    </source>
</evidence>
<name>A0A840V6S1_9BACT</name>
<protein>
    <submittedName>
        <fullName evidence="3">Uncharacterized protein</fullName>
    </submittedName>
</protein>
<dbReference type="EMBL" id="JACHEO010000031">
    <property type="protein sequence ID" value="MBB5349620.1"/>
    <property type="molecule type" value="Genomic_DNA"/>
</dbReference>
<feature type="region of interest" description="Disordered" evidence="1">
    <location>
        <begin position="109"/>
        <end position="163"/>
    </location>
</feature>
<evidence type="ECO:0000256" key="2">
    <source>
        <dbReference type="SAM" id="SignalP"/>
    </source>
</evidence>
<keyword evidence="4" id="KW-1185">Reference proteome</keyword>
<proteinExistence type="predicted"/>
<feature type="signal peptide" evidence="2">
    <location>
        <begin position="1"/>
        <end position="31"/>
    </location>
</feature>
<comment type="caution">
    <text evidence="3">The sequence shown here is derived from an EMBL/GenBank/DDBJ whole genome shotgun (WGS) entry which is preliminary data.</text>
</comment>
<keyword evidence="2" id="KW-0732">Signal</keyword>
<evidence type="ECO:0000313" key="3">
    <source>
        <dbReference type="EMBL" id="MBB5349620.1"/>
    </source>
</evidence>
<feature type="chain" id="PRO_5032578008" evidence="2">
    <location>
        <begin position="32"/>
        <end position="339"/>
    </location>
</feature>
<sequence>MGVKTGFVRVAVMSALWMAILFQPGANWAEAADRWIAGEKSYDVKEILDQLAVTVGQEPLGEDPGKIYPAEAYGNVPWEGADDDELSPVGKEQAGSVAIAMMDDSGRAGVVSSIQEKPPSPPPEQSIPAIDGHTLLAMNASPDDTTPGKGNTAPAPKTTKENSVSTPVLVGAGVAIAVGVAAAAGGSSGSDSDSPTAPTSAPTSGNTDVIHLADLVRIGDDSDYNSNHPDKFKQSRPSGLSWTDTFTINNVNSVRSAMFNYTVAASKVANPIYINGKLAGKLCNPGNTAWNVEACSLNITGYIHSGLNEIMVKCAIDESDSSTPYDDVEIYDLRIELIH</sequence>
<accession>A0A840V6S1</accession>
<evidence type="ECO:0000256" key="1">
    <source>
        <dbReference type="SAM" id="MobiDB-lite"/>
    </source>
</evidence>
<reference evidence="3 4" key="1">
    <citation type="submission" date="2020-08" db="EMBL/GenBank/DDBJ databases">
        <title>Genomic Encyclopedia of Type Strains, Phase IV (KMG-IV): sequencing the most valuable type-strain genomes for metagenomic binning, comparative biology and taxonomic classification.</title>
        <authorList>
            <person name="Goeker M."/>
        </authorList>
    </citation>
    <scope>NUCLEOTIDE SEQUENCE [LARGE SCALE GENOMIC DNA]</scope>
    <source>
        <strain evidence="3 4">DSM 28570</strain>
    </source>
</reference>
<feature type="region of interest" description="Disordered" evidence="1">
    <location>
        <begin position="184"/>
        <end position="208"/>
    </location>
</feature>
<gene>
    <name evidence="3" type="ORF">HNQ81_003376</name>
</gene>
<organism evidence="3 4">
    <name type="scientific">Desulfoprunum benzoelyticum</name>
    <dbReference type="NCBI Taxonomy" id="1506996"/>
    <lineage>
        <taxon>Bacteria</taxon>
        <taxon>Pseudomonadati</taxon>
        <taxon>Thermodesulfobacteriota</taxon>
        <taxon>Desulfobulbia</taxon>
        <taxon>Desulfobulbales</taxon>
        <taxon>Desulfobulbaceae</taxon>
        <taxon>Desulfoprunum</taxon>
    </lineage>
</organism>
<dbReference type="Proteomes" id="UP000539642">
    <property type="component" value="Unassembled WGS sequence"/>
</dbReference>
<feature type="compositionally biased region" description="Low complexity" evidence="1">
    <location>
        <begin position="184"/>
        <end position="205"/>
    </location>
</feature>
<dbReference type="AlphaFoldDB" id="A0A840V6S1"/>
<dbReference type="RefSeq" id="WP_183352402.1">
    <property type="nucleotide sequence ID" value="NZ_JACHEO010000031.1"/>
</dbReference>